<dbReference type="Proteomes" id="UP000215215">
    <property type="component" value="Unassembled WGS sequence"/>
</dbReference>
<evidence type="ECO:0000313" key="2">
    <source>
        <dbReference type="Proteomes" id="UP000215215"/>
    </source>
</evidence>
<dbReference type="EMBL" id="NOZQ01000152">
    <property type="protein sequence ID" value="OYD14914.1"/>
    <property type="molecule type" value="Genomic_DNA"/>
</dbReference>
<evidence type="ECO:0008006" key="3">
    <source>
        <dbReference type="Google" id="ProtNLM"/>
    </source>
</evidence>
<protein>
    <recommendedName>
        <fullName evidence="3">DUF1684 domain-containing protein</fullName>
    </recommendedName>
</protein>
<gene>
    <name evidence="1" type="ORF">CH333_06980</name>
</gene>
<dbReference type="InterPro" id="IPR012467">
    <property type="entry name" value="DUF1684"/>
</dbReference>
<comment type="caution">
    <text evidence="1">The sequence shown here is derived from an EMBL/GenBank/DDBJ whole genome shotgun (WGS) entry which is preliminary data.</text>
</comment>
<proteinExistence type="predicted"/>
<dbReference type="Pfam" id="PF07920">
    <property type="entry name" value="DUF1684"/>
    <property type="match status" value="1"/>
</dbReference>
<name>A0A235BRR7_UNCW3</name>
<reference evidence="1 2" key="1">
    <citation type="submission" date="2017-07" db="EMBL/GenBank/DDBJ databases">
        <title>Recovery of genomes from metagenomes via a dereplication, aggregation, and scoring strategy.</title>
        <authorList>
            <person name="Sieber C.M."/>
            <person name="Probst A.J."/>
            <person name="Sharrar A."/>
            <person name="Thomas B.C."/>
            <person name="Hess M."/>
            <person name="Tringe S.G."/>
            <person name="Banfield J.F."/>
        </authorList>
    </citation>
    <scope>NUCLEOTIDE SEQUENCE [LARGE SCALE GENOMIC DNA]</scope>
    <source>
        <strain evidence="1">JGI_Cruoil_03_44_89</strain>
    </source>
</reference>
<organism evidence="1 2">
    <name type="scientific">candidate division WOR-3 bacterium JGI_Cruoil_03_44_89</name>
    <dbReference type="NCBI Taxonomy" id="1973748"/>
    <lineage>
        <taxon>Bacteria</taxon>
        <taxon>Bacteria division WOR-3</taxon>
    </lineage>
</organism>
<dbReference type="PANTHER" id="PTHR41913:SF1">
    <property type="entry name" value="DUF1684 DOMAIN-CONTAINING PROTEIN"/>
    <property type="match status" value="1"/>
</dbReference>
<accession>A0A235BRR7</accession>
<evidence type="ECO:0000313" key="1">
    <source>
        <dbReference type="EMBL" id="OYD14914.1"/>
    </source>
</evidence>
<dbReference type="PANTHER" id="PTHR41913">
    <property type="entry name" value="DUF1684 DOMAIN-CONTAINING PROTEIN"/>
    <property type="match status" value="1"/>
</dbReference>
<sequence length="193" mass="22943">MGVTEVYKWRVRLEQERKEKDRFFAAHWQSPIPPDERPEFRGLRYYPIDPNFRFELELYEHSNKKTMQIEDTKGDIKRFLRWGEFRFNVGNEKCVLQAYKGVPEEEQLFVPFRDATSGKETYGAGRYLDLDLRACTTNGRWILDFNKAYNPWCAYSENYACPFVPSENWLKVPIKAGEKNYSLKNVERGIKTS</sequence>
<dbReference type="AlphaFoldDB" id="A0A235BRR7"/>
<dbReference type="Gene3D" id="6.10.250.1680">
    <property type="match status" value="1"/>
</dbReference>